<dbReference type="InterPro" id="IPR006311">
    <property type="entry name" value="TAT_signal"/>
</dbReference>
<proteinExistence type="predicted"/>
<dbReference type="Gene3D" id="3.90.76.10">
    <property type="entry name" value="Dipeptide-binding Protein, Domain 1"/>
    <property type="match status" value="1"/>
</dbReference>
<keyword evidence="3" id="KW-1185">Reference proteome</keyword>
<accession>A0ABP8W8Q8</accession>
<comment type="caution">
    <text evidence="2">The sequence shown here is derived from an EMBL/GenBank/DDBJ whole genome shotgun (WGS) entry which is preliminary data.</text>
</comment>
<dbReference type="InterPro" id="IPR030678">
    <property type="entry name" value="Peptide/Ni-bd"/>
</dbReference>
<gene>
    <name evidence="2" type="ORF">GCM10025780_32930</name>
</gene>
<dbReference type="Proteomes" id="UP001501295">
    <property type="component" value="Unassembled WGS sequence"/>
</dbReference>
<dbReference type="CDD" id="cd00995">
    <property type="entry name" value="PBP2_NikA_DppA_OppA_like"/>
    <property type="match status" value="1"/>
</dbReference>
<dbReference type="PANTHER" id="PTHR30290">
    <property type="entry name" value="PERIPLASMIC BINDING COMPONENT OF ABC TRANSPORTER"/>
    <property type="match status" value="1"/>
</dbReference>
<dbReference type="Pfam" id="PF00496">
    <property type="entry name" value="SBP_bac_5"/>
    <property type="match status" value="1"/>
</dbReference>
<organism evidence="2 3">
    <name type="scientific">Frondihabitans cladoniiphilus</name>
    <dbReference type="NCBI Taxonomy" id="715785"/>
    <lineage>
        <taxon>Bacteria</taxon>
        <taxon>Bacillati</taxon>
        <taxon>Actinomycetota</taxon>
        <taxon>Actinomycetes</taxon>
        <taxon>Micrococcales</taxon>
        <taxon>Microbacteriaceae</taxon>
        <taxon>Frondihabitans</taxon>
    </lineage>
</organism>
<dbReference type="InterPro" id="IPR039424">
    <property type="entry name" value="SBP_5"/>
</dbReference>
<dbReference type="RefSeq" id="WP_345377024.1">
    <property type="nucleotide sequence ID" value="NZ_BAABLM010000010.1"/>
</dbReference>
<evidence type="ECO:0000259" key="1">
    <source>
        <dbReference type="Pfam" id="PF00496"/>
    </source>
</evidence>
<reference evidence="3" key="1">
    <citation type="journal article" date="2019" name="Int. J. Syst. Evol. Microbiol.">
        <title>The Global Catalogue of Microorganisms (GCM) 10K type strain sequencing project: providing services to taxonomists for standard genome sequencing and annotation.</title>
        <authorList>
            <consortium name="The Broad Institute Genomics Platform"/>
            <consortium name="The Broad Institute Genome Sequencing Center for Infectious Disease"/>
            <person name="Wu L."/>
            <person name="Ma J."/>
        </authorList>
    </citation>
    <scope>NUCLEOTIDE SEQUENCE [LARGE SCALE GENOMIC DNA]</scope>
    <source>
        <strain evidence="3">JCM 18956</strain>
    </source>
</reference>
<name>A0ABP8W8Q8_9MICO</name>
<evidence type="ECO:0000313" key="2">
    <source>
        <dbReference type="EMBL" id="GAA4684354.1"/>
    </source>
</evidence>
<dbReference type="InterPro" id="IPR000914">
    <property type="entry name" value="SBP_5_dom"/>
</dbReference>
<dbReference type="PROSITE" id="PS51318">
    <property type="entry name" value="TAT"/>
    <property type="match status" value="1"/>
</dbReference>
<feature type="domain" description="Solute-binding protein family 5" evidence="1">
    <location>
        <begin position="92"/>
        <end position="439"/>
    </location>
</feature>
<evidence type="ECO:0000313" key="3">
    <source>
        <dbReference type="Proteomes" id="UP001501295"/>
    </source>
</evidence>
<dbReference type="PIRSF" id="PIRSF002741">
    <property type="entry name" value="MppA"/>
    <property type="match status" value="1"/>
</dbReference>
<sequence>MTVPFADRQLSRRDLLRWGAAAGAFVSVATLATACAGPTGLPGPGTLTLALNRSLVSLDNKLNQFDAAVTVQRAVRQALTEIGPNITPRLVLADRFELTAPTEWTVHLREGIRYSDGTPVTVEDVSTALRMYSQVQGGFVSSFFPEFPTVRKIDDRTFTLDTQKPLPVLDALMANILITPAAANKPAELQTGVGSGPYVVTKFNRGAGTYSLRRNENYWGTPAGVERVEVQFLSEESSRVIALRSGQVDVIDSITPDSATQLSGLPGITIDHASALRMNQIFFNFRQPAGHPLADPRVRQALTMAVDGDSLVHDVLVNSVVQADSVVPPSMKGYVKTGEYVYDPDQARSQLKALGAENLTMRIIWETGEFAGDASIMEALAEMFGKVGVKTTLLQFEPGGDIATWRQGKGGEWDLLGNGFGGPTGQAINMLQGMYAGTAEKESTRDTYQGYVQPAVAALIAQASSEPDPVARQAYLTQAQQAAWNTWPCAWQFVPKSILARRTRVEGLRLDDSNSYPLAAVHLES</sequence>
<protein>
    <submittedName>
        <fullName evidence="2">ABC transporter substrate-binding protein</fullName>
    </submittedName>
</protein>
<dbReference type="SUPFAM" id="SSF53850">
    <property type="entry name" value="Periplasmic binding protein-like II"/>
    <property type="match status" value="1"/>
</dbReference>
<dbReference type="EMBL" id="BAABLM010000010">
    <property type="protein sequence ID" value="GAA4684354.1"/>
    <property type="molecule type" value="Genomic_DNA"/>
</dbReference>
<dbReference type="Gene3D" id="3.10.105.10">
    <property type="entry name" value="Dipeptide-binding Protein, Domain 3"/>
    <property type="match status" value="1"/>
</dbReference>
<dbReference type="Gene3D" id="3.40.190.10">
    <property type="entry name" value="Periplasmic binding protein-like II"/>
    <property type="match status" value="1"/>
</dbReference>